<gene>
    <name evidence="1" type="ORF">QGN29_13250</name>
</gene>
<sequence>MNIIKFILITFFLNSSISIQASDRHKKLITQANRGDAAAQFKLGKIYGNRRGDYRTAIKWYLRAANQGEPEALYNLGNMHRKGYGVLQDYKKAHVFYNLSRYFGWKFNPQTLTDLEEKMTPKNIEEAQKMAHKWLRDYQRKN</sequence>
<dbReference type="AlphaFoldDB" id="A0AA52HAE4"/>
<dbReference type="SUPFAM" id="SSF81901">
    <property type="entry name" value="HCP-like"/>
    <property type="match status" value="1"/>
</dbReference>
<reference evidence="1" key="1">
    <citation type="submission" date="2023-04" db="EMBL/GenBank/DDBJ databases">
        <title>Complete genome sequence of Temperatibacter marinus.</title>
        <authorList>
            <person name="Rong J.-C."/>
            <person name="Yi M.-L."/>
            <person name="Zhao Q."/>
        </authorList>
    </citation>
    <scope>NUCLEOTIDE SEQUENCE</scope>
    <source>
        <strain evidence="1">NBRC 110045</strain>
    </source>
</reference>
<dbReference type="EMBL" id="CP123872">
    <property type="protein sequence ID" value="WND02513.1"/>
    <property type="molecule type" value="Genomic_DNA"/>
</dbReference>
<dbReference type="InterPro" id="IPR011990">
    <property type="entry name" value="TPR-like_helical_dom_sf"/>
</dbReference>
<dbReference type="Gene3D" id="1.25.40.10">
    <property type="entry name" value="Tetratricopeptide repeat domain"/>
    <property type="match status" value="1"/>
</dbReference>
<protein>
    <submittedName>
        <fullName evidence="1">Tetratricopeptide repeat protein</fullName>
    </submittedName>
</protein>
<keyword evidence="2" id="KW-1185">Reference proteome</keyword>
<dbReference type="RefSeq" id="WP_310798348.1">
    <property type="nucleotide sequence ID" value="NZ_CP123872.1"/>
</dbReference>
<dbReference type="InterPro" id="IPR052945">
    <property type="entry name" value="Mitotic_Regulator"/>
</dbReference>
<dbReference type="PANTHER" id="PTHR43628:SF1">
    <property type="entry name" value="CHITIN SYNTHASE REGULATORY FACTOR 2-RELATED"/>
    <property type="match status" value="1"/>
</dbReference>
<accession>A0AA52HAE4</accession>
<dbReference type="PANTHER" id="PTHR43628">
    <property type="entry name" value="ACTIVATOR OF C KINASE PROTEIN 1-RELATED"/>
    <property type="match status" value="1"/>
</dbReference>
<dbReference type="SMART" id="SM00671">
    <property type="entry name" value="SEL1"/>
    <property type="match status" value="2"/>
</dbReference>
<dbReference type="KEGG" id="tmk:QGN29_13250"/>
<organism evidence="1 2">
    <name type="scientific">Temperatibacter marinus</name>
    <dbReference type="NCBI Taxonomy" id="1456591"/>
    <lineage>
        <taxon>Bacteria</taxon>
        <taxon>Pseudomonadati</taxon>
        <taxon>Pseudomonadota</taxon>
        <taxon>Alphaproteobacteria</taxon>
        <taxon>Kordiimonadales</taxon>
        <taxon>Temperatibacteraceae</taxon>
        <taxon>Temperatibacter</taxon>
    </lineage>
</organism>
<name>A0AA52HAE4_9PROT</name>
<evidence type="ECO:0000313" key="2">
    <source>
        <dbReference type="Proteomes" id="UP001268683"/>
    </source>
</evidence>
<dbReference type="Pfam" id="PF08238">
    <property type="entry name" value="Sel1"/>
    <property type="match status" value="2"/>
</dbReference>
<proteinExistence type="predicted"/>
<evidence type="ECO:0000313" key="1">
    <source>
        <dbReference type="EMBL" id="WND02513.1"/>
    </source>
</evidence>
<dbReference type="Proteomes" id="UP001268683">
    <property type="component" value="Chromosome"/>
</dbReference>
<dbReference type="InterPro" id="IPR006597">
    <property type="entry name" value="Sel1-like"/>
</dbReference>